<organism evidence="2 3">
    <name type="scientific">Paramuricea clavata</name>
    <name type="common">Red gorgonian</name>
    <name type="synonym">Violescent sea-whip</name>
    <dbReference type="NCBI Taxonomy" id="317549"/>
    <lineage>
        <taxon>Eukaryota</taxon>
        <taxon>Metazoa</taxon>
        <taxon>Cnidaria</taxon>
        <taxon>Anthozoa</taxon>
        <taxon>Octocorallia</taxon>
        <taxon>Malacalcyonacea</taxon>
        <taxon>Plexauridae</taxon>
        <taxon>Paramuricea</taxon>
    </lineage>
</organism>
<dbReference type="PANTHER" id="PTHR10155:SF32">
    <property type="entry name" value="LP02169P"/>
    <property type="match status" value="1"/>
</dbReference>
<dbReference type="GO" id="GO:0005942">
    <property type="term" value="C:phosphatidylinositol 3-kinase complex"/>
    <property type="evidence" value="ECO:0007669"/>
    <property type="project" value="TreeGrafter"/>
</dbReference>
<dbReference type="Proteomes" id="UP001152795">
    <property type="component" value="Unassembled WGS sequence"/>
</dbReference>
<dbReference type="PROSITE" id="PS50225">
    <property type="entry name" value="SOCS"/>
    <property type="match status" value="1"/>
</dbReference>
<sequence length="198" mass="22474">MKVIKYIQSVLQAFRRRDHIENTRTDTGLNYINISLLHEEKTIYLDTVSWFWGNLSNGQAEYLLRDTQDGTFVVRHSADETSLYCITYKLDGVVASVRVYENDGQLSINFDDPLQIRAATLHGLIAKLVRLSANGGFVCKLERSSKVLSLQLTRPVNRLSSLRAHCKRVIRMSMPLETMNALVLPKHVKSFLLGSAFS</sequence>
<evidence type="ECO:0000256" key="1">
    <source>
        <dbReference type="ARBA" id="ARBA00022999"/>
    </source>
</evidence>
<evidence type="ECO:0000313" key="3">
    <source>
        <dbReference type="Proteomes" id="UP001152795"/>
    </source>
</evidence>
<dbReference type="GO" id="GO:0046935">
    <property type="term" value="F:1-phosphatidylinositol-3-kinase regulator activity"/>
    <property type="evidence" value="ECO:0007669"/>
    <property type="project" value="TreeGrafter"/>
</dbReference>
<accession>A0A6S7IKV4</accession>
<dbReference type="AlphaFoldDB" id="A0A6S7IKV4"/>
<reference evidence="2" key="1">
    <citation type="submission" date="2020-04" db="EMBL/GenBank/DDBJ databases">
        <authorList>
            <person name="Alioto T."/>
            <person name="Alioto T."/>
            <person name="Gomez Garrido J."/>
        </authorList>
    </citation>
    <scope>NUCLEOTIDE SEQUENCE</scope>
    <source>
        <strain evidence="2">A484AB</strain>
    </source>
</reference>
<dbReference type="InterPro" id="IPR000980">
    <property type="entry name" value="SH2"/>
</dbReference>
<comment type="caution">
    <text evidence="2">The sequence shown here is derived from an EMBL/GenBank/DDBJ whole genome shotgun (WGS) entry which is preliminary data.</text>
</comment>
<dbReference type="SUPFAM" id="SSF55550">
    <property type="entry name" value="SH2 domain"/>
    <property type="match status" value="1"/>
</dbReference>
<dbReference type="Pfam" id="PF00017">
    <property type="entry name" value="SH2"/>
    <property type="match status" value="1"/>
</dbReference>
<evidence type="ECO:0000313" key="2">
    <source>
        <dbReference type="EMBL" id="CAB4006561.1"/>
    </source>
</evidence>
<dbReference type="PROSITE" id="PS50001">
    <property type="entry name" value="SH2"/>
    <property type="match status" value="1"/>
</dbReference>
<dbReference type="SMART" id="SM00252">
    <property type="entry name" value="SH2"/>
    <property type="match status" value="1"/>
</dbReference>
<dbReference type="PANTHER" id="PTHR10155">
    <property type="entry name" value="PHOSPHATIDYLINOSITOL 3-KINASE REGULATORY SUBUNIT"/>
    <property type="match status" value="1"/>
</dbReference>
<dbReference type="OrthoDB" id="3175255at2759"/>
<proteinExistence type="predicted"/>
<keyword evidence="3" id="KW-1185">Reference proteome</keyword>
<dbReference type="EMBL" id="CACRXK020005540">
    <property type="protein sequence ID" value="CAB4006561.1"/>
    <property type="molecule type" value="Genomic_DNA"/>
</dbReference>
<gene>
    <name evidence="2" type="ORF">PACLA_8A040119</name>
</gene>
<dbReference type="Gene3D" id="3.30.505.10">
    <property type="entry name" value="SH2 domain"/>
    <property type="match status" value="1"/>
</dbReference>
<protein>
    <submittedName>
        <fullName evidence="2">CG8146, partial</fullName>
    </submittedName>
</protein>
<dbReference type="GO" id="GO:0046854">
    <property type="term" value="P:phosphatidylinositol phosphate biosynthetic process"/>
    <property type="evidence" value="ECO:0007669"/>
    <property type="project" value="TreeGrafter"/>
</dbReference>
<dbReference type="InterPro" id="IPR001496">
    <property type="entry name" value="SOCS_box"/>
</dbReference>
<name>A0A6S7IKV4_PARCT</name>
<dbReference type="InterPro" id="IPR036860">
    <property type="entry name" value="SH2_dom_sf"/>
</dbReference>
<keyword evidence="1" id="KW-0727">SH2 domain</keyword>